<evidence type="ECO:0000313" key="14">
    <source>
        <dbReference type="Proteomes" id="UP001378960"/>
    </source>
</evidence>
<feature type="transmembrane region" description="Helical" evidence="11">
    <location>
        <begin position="1271"/>
        <end position="1301"/>
    </location>
</feature>
<feature type="transmembrane region" description="Helical" evidence="11">
    <location>
        <begin position="754"/>
        <end position="775"/>
    </location>
</feature>
<accession>A0AAV5R292</accession>
<dbReference type="Gene3D" id="3.40.50.300">
    <property type="entry name" value="P-loop containing nucleotide triphosphate hydrolases"/>
    <property type="match status" value="2"/>
</dbReference>
<dbReference type="InterPro" id="IPR010929">
    <property type="entry name" value="PDR_CDR_ABC"/>
</dbReference>
<feature type="transmembrane region" description="Helical" evidence="11">
    <location>
        <begin position="1200"/>
        <end position="1220"/>
    </location>
</feature>
<feature type="domain" description="ABC transporter" evidence="12">
    <location>
        <begin position="135"/>
        <end position="383"/>
    </location>
</feature>
<keyword evidence="8 11" id="KW-1133">Transmembrane helix</keyword>
<dbReference type="GO" id="GO:0016020">
    <property type="term" value="C:membrane"/>
    <property type="evidence" value="ECO:0007669"/>
    <property type="project" value="UniProtKB-SubCell"/>
</dbReference>
<evidence type="ECO:0000256" key="9">
    <source>
        <dbReference type="ARBA" id="ARBA00023136"/>
    </source>
</evidence>
<evidence type="ECO:0000256" key="1">
    <source>
        <dbReference type="ARBA" id="ARBA00004141"/>
    </source>
</evidence>
<feature type="domain" description="ABC transporter" evidence="12">
    <location>
        <begin position="858"/>
        <end position="1107"/>
    </location>
</feature>
<evidence type="ECO:0000256" key="10">
    <source>
        <dbReference type="SAM" id="MobiDB-lite"/>
    </source>
</evidence>
<gene>
    <name evidence="13" type="ORF">DAPK24_018980</name>
</gene>
<dbReference type="InterPro" id="IPR027417">
    <property type="entry name" value="P-loop_NTPase"/>
</dbReference>
<dbReference type="InterPro" id="IPR017871">
    <property type="entry name" value="ABC_transporter-like_CS"/>
</dbReference>
<dbReference type="InterPro" id="IPR034001">
    <property type="entry name" value="ABCG_PDR_1"/>
</dbReference>
<keyword evidence="9 11" id="KW-0472">Membrane</keyword>
<reference evidence="13 14" key="1">
    <citation type="journal article" date="2023" name="Elife">
        <title>Identification of key yeast species and microbe-microbe interactions impacting larval growth of Drosophila in the wild.</title>
        <authorList>
            <person name="Mure A."/>
            <person name="Sugiura Y."/>
            <person name="Maeda R."/>
            <person name="Honda K."/>
            <person name="Sakurai N."/>
            <person name="Takahashi Y."/>
            <person name="Watada M."/>
            <person name="Katoh T."/>
            <person name="Gotoh A."/>
            <person name="Gotoh Y."/>
            <person name="Taniguchi I."/>
            <person name="Nakamura K."/>
            <person name="Hayashi T."/>
            <person name="Katayama T."/>
            <person name="Uemura T."/>
            <person name="Hattori Y."/>
        </authorList>
    </citation>
    <scope>NUCLEOTIDE SEQUENCE [LARGE SCALE GENOMIC DNA]</scope>
    <source>
        <strain evidence="13 14">PK-24</strain>
    </source>
</reference>
<dbReference type="Pfam" id="PF00005">
    <property type="entry name" value="ABC_tran"/>
    <property type="match status" value="2"/>
</dbReference>
<dbReference type="PROSITE" id="PS00211">
    <property type="entry name" value="ABC_TRANSPORTER_1"/>
    <property type="match status" value="1"/>
</dbReference>
<dbReference type="InterPro" id="IPR003593">
    <property type="entry name" value="AAA+_ATPase"/>
</dbReference>
<feature type="transmembrane region" description="Helical" evidence="11">
    <location>
        <begin position="1342"/>
        <end position="1362"/>
    </location>
</feature>
<evidence type="ECO:0000256" key="2">
    <source>
        <dbReference type="ARBA" id="ARBA00006012"/>
    </source>
</evidence>
<dbReference type="SMART" id="SM00382">
    <property type="entry name" value="AAA"/>
    <property type="match status" value="2"/>
</dbReference>
<dbReference type="InterPro" id="IPR043926">
    <property type="entry name" value="ABCG_dom"/>
</dbReference>
<name>A0AAV5R292_PICKL</name>
<organism evidence="13 14">
    <name type="scientific">Pichia kluyveri</name>
    <name type="common">Yeast</name>
    <dbReference type="NCBI Taxonomy" id="36015"/>
    <lineage>
        <taxon>Eukaryota</taxon>
        <taxon>Fungi</taxon>
        <taxon>Dikarya</taxon>
        <taxon>Ascomycota</taxon>
        <taxon>Saccharomycotina</taxon>
        <taxon>Pichiomycetes</taxon>
        <taxon>Pichiales</taxon>
        <taxon>Pichiaceae</taxon>
        <taxon>Pichia</taxon>
    </lineage>
</organism>
<feature type="transmembrane region" description="Helical" evidence="11">
    <location>
        <begin position="578"/>
        <end position="596"/>
    </location>
</feature>
<dbReference type="PROSITE" id="PS50893">
    <property type="entry name" value="ABC_TRANSPORTER_2"/>
    <property type="match status" value="2"/>
</dbReference>
<keyword evidence="7" id="KW-0067">ATP-binding</keyword>
<keyword evidence="14" id="KW-1185">Reference proteome</keyword>
<feature type="transmembrane region" description="Helical" evidence="11">
    <location>
        <begin position="1232"/>
        <end position="1251"/>
    </location>
</feature>
<sequence length="1509" mass="172577">MSDSANVPEPGTTEYYEELNRTVSGSISRSITSHDPSLSVMQKLSELSNNMASMNANEMETFQLDPNDFDLKLILEYMFNYNEEHNSLKPSQTVIFKDLTVVGKNTSASVLLDISDLFFKPITLCYDKFFKKNKNEMFDFSKLPKHRNVIKDITGICEPGTMTLVLGRPGAGCSTMLKILSGEKKTYIRTDGLLSFNGIDSKKFFHNFKNLLIYNPELDVHFPYLTVGQTLSFAIGCKTPNVRVDNESRTQYIENMKNLYEILFGLKHVEKTIVGNDFIRGISGGERKRVSIAESMVSEGSVFCYDNATRGLDASTAFEFAQNLRTITNASKNTSIVTIYQASENIYQLFDNVTVLYLGRQIYFGPINEAVEYFEKMGFKKEKRQTSCEFLTAVTDPTARSIKPGIDIKNIPYNADDFENYWKNSPEYQKLLIKIDEKLKIYNPDKSFDDIRKVSKVLKQKGSPNKSFYTLNYLSQLNICCKRRVQSIYNNRNYTITFISASVIQSLIIGSLGYNIPHSTLGAFTRGGIIFFACLYFSIMTLAETPVLFEDKPILNKQYAYTMYHPSAELIAKQLVQLPVRLVAIILFTIIMYFLSNMKREPGPFFQFLLMTNLIVMAVSGLFTLFSSLMPNLASAMAFCGFTMLGMTIYSSYMLQTKNMYWWFKWFSYTNPILYAFEAMMVMQFRHLRMPCFEYNLIPFGPLYQNIDPLLNQVCGFVGAAESKILYDGINDVSGDIYLKLAYGYSFGHCWRNFGFMFIFIFGYLIINAIVVEIYNPIPSSADKLLFIKNAKVSKAIIDHFKQISPADVKDKNKNNEENSESVEENSSVEKDIENEAVLDNEKLEVTSSTGESVFQKLGSDDIFCWKNVDYVVPYDGGEKKLLDNIQGFVLPGTITALIGESGAGKTTLLNVLSRRTEVGVVTGDMFVNGHVVDQSFERRTGYVQQQDLHIAELTVKESLLFSARLRRPRSVPDEEKIAYVETVMKILHMEDYADSIAGVPGYGLNVEQRKKLSIATELVAKPSLLLFLDEPTSGLDSQSSWAIVQVLKELANAGQAILCTIHQPSAILFEQFDRLLLLRRGGQTVYFGEIGENSRTLLNYFESRGCRECLTSENPAEYMLEVIGAGATSAVNKDWHELWLESNECAEVTKKIEELVEIGSSKENVVDEELKKQFATPYMFQFYEVNKRTFYQLYRSVPYVLPKFFLNVIASLITGFSFWKANHTIVGMQNVMFSTFLTLVVSAPIMNQIQTYAIQSRELFEVRESKSNTFHWSCLLIAQYVNEIPYCIFFSTIYFVGWYFPIQFDRSADRAGFWWFTYCFFYQLYYPSLALAILYPSPDLPSANVIMGLIFSFTMAFCGVFQPPDLMPGFWKFMWRVSPLTYFVSDLLSITLHDRKVECAVEEYNYLQPPSNLTCGEYLTPYFEYNTGYVNNPNATENCAVCKYSVADQYLESIGISFGHRWRNIGFFCVYIIFNFFAMIVLYYIFRVKRINPVSPILNRLQRFKKKK</sequence>
<dbReference type="GO" id="GO:0005524">
    <property type="term" value="F:ATP binding"/>
    <property type="evidence" value="ECO:0007669"/>
    <property type="project" value="UniProtKB-KW"/>
</dbReference>
<dbReference type="FunFam" id="3.40.50.300:FF:000054">
    <property type="entry name" value="ABC multidrug transporter atrF"/>
    <property type="match status" value="1"/>
</dbReference>
<keyword evidence="4 11" id="KW-0812">Transmembrane</keyword>
<evidence type="ECO:0000256" key="8">
    <source>
        <dbReference type="ARBA" id="ARBA00022989"/>
    </source>
</evidence>
<dbReference type="Pfam" id="PF01061">
    <property type="entry name" value="ABC2_membrane"/>
    <property type="match status" value="2"/>
</dbReference>
<feature type="transmembrane region" description="Helical" evidence="11">
    <location>
        <begin position="528"/>
        <end position="549"/>
    </location>
</feature>
<feature type="transmembrane region" description="Helical" evidence="11">
    <location>
        <begin position="1466"/>
        <end position="1487"/>
    </location>
</feature>
<keyword evidence="6" id="KW-0547">Nucleotide-binding</keyword>
<feature type="transmembrane region" description="Helical" evidence="11">
    <location>
        <begin position="608"/>
        <end position="630"/>
    </location>
</feature>
<dbReference type="EMBL" id="BTGB01000002">
    <property type="protein sequence ID" value="GMM45323.1"/>
    <property type="molecule type" value="Genomic_DNA"/>
</dbReference>
<dbReference type="Pfam" id="PF19055">
    <property type="entry name" value="ABC2_membrane_7"/>
    <property type="match status" value="1"/>
</dbReference>
<dbReference type="InterPro" id="IPR003439">
    <property type="entry name" value="ABC_transporter-like_ATP-bd"/>
</dbReference>
<keyword evidence="5" id="KW-0677">Repeat</keyword>
<dbReference type="Proteomes" id="UP001378960">
    <property type="component" value="Unassembled WGS sequence"/>
</dbReference>
<evidence type="ECO:0000313" key="13">
    <source>
        <dbReference type="EMBL" id="GMM45323.1"/>
    </source>
</evidence>
<comment type="caution">
    <text evidence="13">The sequence shown here is derived from an EMBL/GenBank/DDBJ whole genome shotgun (WGS) entry which is preliminary data.</text>
</comment>
<dbReference type="SUPFAM" id="SSF52540">
    <property type="entry name" value="P-loop containing nucleoside triphosphate hydrolases"/>
    <property type="match status" value="2"/>
</dbReference>
<dbReference type="Pfam" id="PF06422">
    <property type="entry name" value="PDR_CDR"/>
    <property type="match status" value="1"/>
</dbReference>
<dbReference type="GO" id="GO:0016887">
    <property type="term" value="F:ATP hydrolysis activity"/>
    <property type="evidence" value="ECO:0007669"/>
    <property type="project" value="InterPro"/>
</dbReference>
<evidence type="ECO:0000256" key="4">
    <source>
        <dbReference type="ARBA" id="ARBA00022692"/>
    </source>
</evidence>
<evidence type="ECO:0000256" key="7">
    <source>
        <dbReference type="ARBA" id="ARBA00022840"/>
    </source>
</evidence>
<comment type="subcellular location">
    <subcellularLocation>
        <location evidence="1">Membrane</location>
        <topology evidence="1">Multi-pass membrane protein</topology>
    </subcellularLocation>
</comment>
<feature type="region of interest" description="Disordered" evidence="10">
    <location>
        <begin position="809"/>
        <end position="830"/>
    </location>
</feature>
<feature type="transmembrane region" description="Helical" evidence="11">
    <location>
        <begin position="636"/>
        <end position="655"/>
    </location>
</feature>
<dbReference type="GO" id="GO:1990961">
    <property type="term" value="P:xenobiotic detoxification by transmembrane export across the plasma membrane"/>
    <property type="evidence" value="ECO:0007669"/>
    <property type="project" value="UniProtKB-ARBA"/>
</dbReference>
<evidence type="ECO:0000259" key="12">
    <source>
        <dbReference type="PROSITE" id="PS50893"/>
    </source>
</evidence>
<evidence type="ECO:0000256" key="11">
    <source>
        <dbReference type="SAM" id="Phobius"/>
    </source>
</evidence>
<evidence type="ECO:0000256" key="6">
    <source>
        <dbReference type="ARBA" id="ARBA00022741"/>
    </source>
</evidence>
<dbReference type="CDD" id="cd03233">
    <property type="entry name" value="ABCG_PDR_domain1"/>
    <property type="match status" value="1"/>
</dbReference>
<dbReference type="GO" id="GO:0140359">
    <property type="term" value="F:ABC-type transporter activity"/>
    <property type="evidence" value="ECO:0007669"/>
    <property type="project" value="InterPro"/>
</dbReference>
<evidence type="ECO:0000256" key="3">
    <source>
        <dbReference type="ARBA" id="ARBA00022448"/>
    </source>
</evidence>
<dbReference type="CDD" id="cd03232">
    <property type="entry name" value="ABCG_PDR_domain2"/>
    <property type="match status" value="1"/>
</dbReference>
<dbReference type="PANTHER" id="PTHR19241">
    <property type="entry name" value="ATP-BINDING CASSETTE TRANSPORTER"/>
    <property type="match status" value="1"/>
</dbReference>
<feature type="transmembrane region" description="Helical" evidence="11">
    <location>
        <begin position="494"/>
        <end position="516"/>
    </location>
</feature>
<protein>
    <recommendedName>
        <fullName evidence="12">ABC transporter domain-containing protein</fullName>
    </recommendedName>
</protein>
<evidence type="ECO:0000256" key="5">
    <source>
        <dbReference type="ARBA" id="ARBA00022737"/>
    </source>
</evidence>
<feature type="transmembrane region" description="Helical" evidence="11">
    <location>
        <begin position="1313"/>
        <end position="1336"/>
    </location>
</feature>
<comment type="similarity">
    <text evidence="2">Belongs to the ABC transporter superfamily. ABCG family. PDR (TC 3.A.1.205) subfamily.</text>
</comment>
<keyword evidence="3" id="KW-0813">Transport</keyword>
<dbReference type="InterPro" id="IPR034003">
    <property type="entry name" value="ABCG_PDR_2"/>
</dbReference>
<proteinExistence type="inferred from homology"/>
<dbReference type="InterPro" id="IPR013525">
    <property type="entry name" value="ABC2_TM"/>
</dbReference>